<dbReference type="AlphaFoldDB" id="X0T394"/>
<proteinExistence type="predicted"/>
<dbReference type="InterPro" id="IPR038713">
    <property type="entry name" value="Terminase_Gp1_N_sf"/>
</dbReference>
<reference evidence="2" key="1">
    <citation type="journal article" date="2014" name="Front. Microbiol.">
        <title>High frequency of phylogenetically diverse reductive dehalogenase-homologous genes in deep subseafloor sedimentary metagenomes.</title>
        <authorList>
            <person name="Kawai M."/>
            <person name="Futagami T."/>
            <person name="Toyoda A."/>
            <person name="Takaki Y."/>
            <person name="Nishi S."/>
            <person name="Hori S."/>
            <person name="Arai W."/>
            <person name="Tsubouchi T."/>
            <person name="Morono Y."/>
            <person name="Uchiyama I."/>
            <person name="Ito T."/>
            <person name="Fujiyama A."/>
            <person name="Inagaki F."/>
            <person name="Takami H."/>
        </authorList>
    </citation>
    <scope>NUCLEOTIDE SEQUENCE</scope>
    <source>
        <strain evidence="2">Expedition CK06-06</strain>
    </source>
</reference>
<feature type="region of interest" description="Disordered" evidence="1">
    <location>
        <begin position="152"/>
        <end position="173"/>
    </location>
</feature>
<dbReference type="EMBL" id="BARS01007344">
    <property type="protein sequence ID" value="GAF81831.1"/>
    <property type="molecule type" value="Genomic_DNA"/>
</dbReference>
<comment type="caution">
    <text evidence="2">The sequence shown here is derived from an EMBL/GenBank/DDBJ whole genome shotgun (WGS) entry which is preliminary data.</text>
</comment>
<organism evidence="2">
    <name type="scientific">marine sediment metagenome</name>
    <dbReference type="NCBI Taxonomy" id="412755"/>
    <lineage>
        <taxon>unclassified sequences</taxon>
        <taxon>metagenomes</taxon>
        <taxon>ecological metagenomes</taxon>
    </lineage>
</organism>
<accession>X0T394</accession>
<protein>
    <recommendedName>
        <fullName evidence="3">Terminase small subunit</fullName>
    </recommendedName>
</protein>
<evidence type="ECO:0008006" key="3">
    <source>
        <dbReference type="Google" id="ProtNLM"/>
    </source>
</evidence>
<name>X0T394_9ZZZZ</name>
<evidence type="ECO:0000256" key="1">
    <source>
        <dbReference type="SAM" id="MobiDB-lite"/>
    </source>
</evidence>
<gene>
    <name evidence="2" type="ORF">S01H1_14150</name>
</gene>
<sequence length="173" mass="19744">MSEEGKQRELTIKQRKWMKIYLECGNATEAAMQVYDCSDRGAAANIGYENVRKLDYEDFMEAAGITDVLLQQRLLEGINAVDIHKETKKAKKAKKGEEQEEAEIVEVEIPNKVVRHKYLETALKLKKRLIDRKDITSKGKAILGAKEMTDKLDEILNEPEDDIEEKESDKSDG</sequence>
<feature type="compositionally biased region" description="Acidic residues" evidence="1">
    <location>
        <begin position="155"/>
        <end position="166"/>
    </location>
</feature>
<evidence type="ECO:0000313" key="2">
    <source>
        <dbReference type="EMBL" id="GAF81831.1"/>
    </source>
</evidence>
<dbReference type="Gene3D" id="1.10.10.1400">
    <property type="entry name" value="Terminase, small subunit, N-terminal DNA-binding domain, HTH motif"/>
    <property type="match status" value="1"/>
</dbReference>